<protein>
    <recommendedName>
        <fullName evidence="2">30S ribosomal protein S6e</fullName>
    </recommendedName>
</protein>
<gene>
    <name evidence="1" type="ORF">ENM84_06990</name>
</gene>
<evidence type="ECO:0008006" key="2">
    <source>
        <dbReference type="Google" id="ProtNLM"/>
    </source>
</evidence>
<evidence type="ECO:0000313" key="1">
    <source>
        <dbReference type="EMBL" id="HHP82392.1"/>
    </source>
</evidence>
<dbReference type="AlphaFoldDB" id="A0A7C5TGH4"/>
<proteinExistence type="predicted"/>
<comment type="caution">
    <text evidence="1">The sequence shown here is derived from an EMBL/GenBank/DDBJ whole genome shotgun (WGS) entry which is preliminary data.</text>
</comment>
<dbReference type="EMBL" id="DRZI01000298">
    <property type="protein sequence ID" value="HHP82392.1"/>
    <property type="molecule type" value="Genomic_DNA"/>
</dbReference>
<name>A0A7C5TGH4_9CREN</name>
<reference evidence="1" key="1">
    <citation type="journal article" date="2020" name="mSystems">
        <title>Genome- and Community-Level Interaction Insights into Carbon Utilization and Element Cycling Functions of Hydrothermarchaeota in Hydrothermal Sediment.</title>
        <authorList>
            <person name="Zhou Z."/>
            <person name="Liu Y."/>
            <person name="Xu W."/>
            <person name="Pan J."/>
            <person name="Luo Z.H."/>
            <person name="Li M."/>
        </authorList>
    </citation>
    <scope>NUCLEOTIDE SEQUENCE [LARGE SCALE GENOMIC DNA]</scope>
    <source>
        <strain evidence="1">SpSt-1121</strain>
    </source>
</reference>
<accession>A0A7C5TGH4</accession>
<sequence length="127" mass="14392">MLMDSKDVAEKNVEEDIKEEKIDVKKLVSIVPPPSSLFSKQRQGVKEKRLRLKYDSNAKEGEARISIVLAKELGVKDYVEVTVAGKKRFRLKAIIVEDLDAYHIGVNHDQMRQLGISDNSICTIRPV</sequence>
<organism evidence="1">
    <name type="scientific">Ignisphaera aggregans</name>
    <dbReference type="NCBI Taxonomy" id="334771"/>
    <lineage>
        <taxon>Archaea</taxon>
        <taxon>Thermoproteota</taxon>
        <taxon>Thermoprotei</taxon>
        <taxon>Desulfurococcales</taxon>
        <taxon>Desulfurococcaceae</taxon>
        <taxon>Ignisphaera</taxon>
    </lineage>
</organism>